<gene>
    <name evidence="3" type="ORF">KIMC2_13890</name>
</gene>
<organism evidence="3 4">
    <name type="scientific">Xylocopilactobacillus apis</name>
    <dbReference type="NCBI Taxonomy" id="2932183"/>
    <lineage>
        <taxon>Bacteria</taxon>
        <taxon>Bacillati</taxon>
        <taxon>Bacillota</taxon>
        <taxon>Bacilli</taxon>
        <taxon>Lactobacillales</taxon>
        <taxon>Lactobacillaceae</taxon>
        <taxon>Xylocopilactobacillus</taxon>
    </lineage>
</organism>
<dbReference type="Gene3D" id="2.30.24.10">
    <property type="entry name" value="CAT RNA-binding domain"/>
    <property type="match status" value="1"/>
</dbReference>
<evidence type="ECO:0000256" key="1">
    <source>
        <dbReference type="ARBA" id="ARBA00022737"/>
    </source>
</evidence>
<dbReference type="AlphaFoldDB" id="A0AAU9CS78"/>
<dbReference type="SMART" id="SM01061">
    <property type="entry name" value="CAT_RBD"/>
    <property type="match status" value="1"/>
</dbReference>
<evidence type="ECO:0000259" key="2">
    <source>
        <dbReference type="PROSITE" id="PS51372"/>
    </source>
</evidence>
<feature type="domain" description="PRD" evidence="2">
    <location>
        <begin position="65"/>
        <end position="170"/>
    </location>
</feature>
<protein>
    <submittedName>
        <fullName evidence="3">Transcription antiterminator BglG</fullName>
    </submittedName>
</protein>
<dbReference type="KEGG" id="xak:KIMC2_13890"/>
<name>A0AAU9CS78_9LACO</name>
<dbReference type="GO" id="GO:0003723">
    <property type="term" value="F:RNA binding"/>
    <property type="evidence" value="ECO:0007669"/>
    <property type="project" value="InterPro"/>
</dbReference>
<dbReference type="InterPro" id="IPR036650">
    <property type="entry name" value="CAT_RNA-bd_dom_sf"/>
</dbReference>
<keyword evidence="4" id="KW-1185">Reference proteome</keyword>
<proteinExistence type="predicted"/>
<dbReference type="SUPFAM" id="SSF63520">
    <property type="entry name" value="PTS-regulatory domain, PRD"/>
    <property type="match status" value="2"/>
</dbReference>
<dbReference type="InterPro" id="IPR036634">
    <property type="entry name" value="PRD_sf"/>
</dbReference>
<dbReference type="RefSeq" id="WP_317695353.1">
    <property type="nucleotide sequence ID" value="NZ_AP026801.1"/>
</dbReference>
<evidence type="ECO:0000313" key="3">
    <source>
        <dbReference type="EMBL" id="BDR56827.1"/>
    </source>
</evidence>
<reference evidence="3 4" key="1">
    <citation type="journal article" date="2023" name="Microbiol. Spectr.">
        <title>Symbiosis of Carpenter Bees with Uncharacterized Lactic Acid Bacteria Showing NAD Auxotrophy.</title>
        <authorList>
            <person name="Kawasaki S."/>
            <person name="Ozawa K."/>
            <person name="Mori T."/>
            <person name="Yamamoto A."/>
            <person name="Ito M."/>
            <person name="Ohkuma M."/>
            <person name="Sakamoto M."/>
            <person name="Matsutani M."/>
        </authorList>
    </citation>
    <scope>NUCLEOTIDE SEQUENCE [LARGE SCALE GENOMIC DNA]</scope>
    <source>
        <strain evidence="3 4">KimC2</strain>
    </source>
</reference>
<dbReference type="Proteomes" id="UP001321804">
    <property type="component" value="Chromosome"/>
</dbReference>
<dbReference type="SUPFAM" id="SSF50151">
    <property type="entry name" value="SacY-like RNA-binding domain"/>
    <property type="match status" value="1"/>
</dbReference>
<dbReference type="InterPro" id="IPR011608">
    <property type="entry name" value="PRD"/>
</dbReference>
<dbReference type="InterPro" id="IPR050661">
    <property type="entry name" value="BglG_antiterminators"/>
</dbReference>
<feature type="domain" description="PRD" evidence="2">
    <location>
        <begin position="171"/>
        <end position="276"/>
    </location>
</feature>
<dbReference type="Pfam" id="PF03123">
    <property type="entry name" value="CAT_RBD"/>
    <property type="match status" value="1"/>
</dbReference>
<sequence length="276" mass="32104">MFKITKVLNVNVVMVKENDQEFIVFGKGIGYHQKVNNLISPEQISKKFISIDDSRKKEMIESLNKIPPVYIDVTAKIVDYAEKKLDETLISSVYYSLTDHLYFAVARYNTKQVLGNRIYWEVKTYYPEMFEIGNYGLSVVKELLKIELPREEAANIAFHIINNTSKSSVKTNVIEATQLVDNMLQILRVLTKGSLNDNGLNYERFITHLKFFAERYLSNKMLSDDNNLLKMAYELYPDASKMALKIQKTVETIYDRKITNEEIAYLIIHIHRVLTH</sequence>
<evidence type="ECO:0000313" key="4">
    <source>
        <dbReference type="Proteomes" id="UP001321804"/>
    </source>
</evidence>
<dbReference type="GO" id="GO:0006355">
    <property type="term" value="P:regulation of DNA-templated transcription"/>
    <property type="evidence" value="ECO:0007669"/>
    <property type="project" value="InterPro"/>
</dbReference>
<dbReference type="PROSITE" id="PS51372">
    <property type="entry name" value="PRD_2"/>
    <property type="match status" value="2"/>
</dbReference>
<accession>A0AAU9CS78</accession>
<dbReference type="PANTHER" id="PTHR30185:SF15">
    <property type="entry name" value="CRYPTIC BETA-GLUCOSIDE BGL OPERON ANTITERMINATOR"/>
    <property type="match status" value="1"/>
</dbReference>
<dbReference type="InterPro" id="IPR004341">
    <property type="entry name" value="CAT_RNA-bd_dom"/>
</dbReference>
<dbReference type="Pfam" id="PF00874">
    <property type="entry name" value="PRD"/>
    <property type="match status" value="2"/>
</dbReference>
<dbReference type="EMBL" id="AP026801">
    <property type="protein sequence ID" value="BDR56827.1"/>
    <property type="molecule type" value="Genomic_DNA"/>
</dbReference>
<dbReference type="Gene3D" id="1.10.1790.10">
    <property type="entry name" value="PRD domain"/>
    <property type="match status" value="2"/>
</dbReference>
<keyword evidence="1" id="KW-0677">Repeat</keyword>
<dbReference type="PANTHER" id="PTHR30185">
    <property type="entry name" value="CRYPTIC BETA-GLUCOSIDE BGL OPERON ANTITERMINATOR"/>
    <property type="match status" value="1"/>
</dbReference>